<dbReference type="Proteomes" id="UP000276215">
    <property type="component" value="Unassembled WGS sequence"/>
</dbReference>
<dbReference type="OrthoDB" id="3533814at2759"/>
<dbReference type="InterPro" id="IPR046529">
    <property type="entry name" value="DUF6594"/>
</dbReference>
<organism evidence="4 5">
    <name type="scientific">Choiromyces venosus 120613-1</name>
    <dbReference type="NCBI Taxonomy" id="1336337"/>
    <lineage>
        <taxon>Eukaryota</taxon>
        <taxon>Fungi</taxon>
        <taxon>Dikarya</taxon>
        <taxon>Ascomycota</taxon>
        <taxon>Pezizomycotina</taxon>
        <taxon>Pezizomycetes</taxon>
        <taxon>Pezizales</taxon>
        <taxon>Tuberaceae</taxon>
        <taxon>Choiromyces</taxon>
    </lineage>
</organism>
<sequence length="334" mass="36755">MSQNFYTPSTAPLPPPFQPAYLGGGGPQFQSPLKSSQTFHDYSNNYLPADAGVNRRPSNSSGSVRVTTPRYAAPGHSLNEHKNFREVSDYMSTDTDCIVIRRFGVLRFRDMLCKQAQVAEVERKLAEADYKLLRGIDEPNLEEMKQLMEELDTKLKAYDGAVDRCHKAYTMPRPSDRIINKTKTWMTTRQIGYFPQEQEKDLITLDSSLVTDGPITRAAARIARVIFKNEVTTKAGVHQLSTDRAIQVSRTLISLIAPVILLVPIVLLCYVKTLLLQIVIVALATVISSFIMMLAKVGNSEVFMATSAYAAVMVVFLGSVANVGGGNGIGSKSG</sequence>
<evidence type="ECO:0000313" key="4">
    <source>
        <dbReference type="EMBL" id="RPA99619.1"/>
    </source>
</evidence>
<protein>
    <recommendedName>
        <fullName evidence="3">DUF6594 domain-containing protein</fullName>
    </recommendedName>
</protein>
<feature type="transmembrane region" description="Helical" evidence="2">
    <location>
        <begin position="251"/>
        <end position="268"/>
    </location>
</feature>
<dbReference type="STRING" id="1336337.A0A3N4JN09"/>
<evidence type="ECO:0000256" key="2">
    <source>
        <dbReference type="SAM" id="Phobius"/>
    </source>
</evidence>
<evidence type="ECO:0000259" key="3">
    <source>
        <dbReference type="Pfam" id="PF20237"/>
    </source>
</evidence>
<keyword evidence="2" id="KW-0812">Transmembrane</keyword>
<accession>A0A3N4JN09</accession>
<feature type="transmembrane region" description="Helical" evidence="2">
    <location>
        <begin position="274"/>
        <end position="295"/>
    </location>
</feature>
<reference evidence="4 5" key="1">
    <citation type="journal article" date="2018" name="Nat. Ecol. Evol.">
        <title>Pezizomycetes genomes reveal the molecular basis of ectomycorrhizal truffle lifestyle.</title>
        <authorList>
            <person name="Murat C."/>
            <person name="Payen T."/>
            <person name="Noel B."/>
            <person name="Kuo A."/>
            <person name="Morin E."/>
            <person name="Chen J."/>
            <person name="Kohler A."/>
            <person name="Krizsan K."/>
            <person name="Balestrini R."/>
            <person name="Da Silva C."/>
            <person name="Montanini B."/>
            <person name="Hainaut M."/>
            <person name="Levati E."/>
            <person name="Barry K.W."/>
            <person name="Belfiori B."/>
            <person name="Cichocki N."/>
            <person name="Clum A."/>
            <person name="Dockter R.B."/>
            <person name="Fauchery L."/>
            <person name="Guy J."/>
            <person name="Iotti M."/>
            <person name="Le Tacon F."/>
            <person name="Lindquist E.A."/>
            <person name="Lipzen A."/>
            <person name="Malagnac F."/>
            <person name="Mello A."/>
            <person name="Molinier V."/>
            <person name="Miyauchi S."/>
            <person name="Poulain J."/>
            <person name="Riccioni C."/>
            <person name="Rubini A."/>
            <person name="Sitrit Y."/>
            <person name="Splivallo R."/>
            <person name="Traeger S."/>
            <person name="Wang M."/>
            <person name="Zifcakova L."/>
            <person name="Wipf D."/>
            <person name="Zambonelli A."/>
            <person name="Paolocci F."/>
            <person name="Nowrousian M."/>
            <person name="Ottonello S."/>
            <person name="Baldrian P."/>
            <person name="Spatafora J.W."/>
            <person name="Henrissat B."/>
            <person name="Nagy L.G."/>
            <person name="Aury J.M."/>
            <person name="Wincker P."/>
            <person name="Grigoriev I.V."/>
            <person name="Bonfante P."/>
            <person name="Martin F.M."/>
        </authorList>
    </citation>
    <scope>NUCLEOTIDE SEQUENCE [LARGE SCALE GENOMIC DNA]</scope>
    <source>
        <strain evidence="4 5">120613-1</strain>
    </source>
</reference>
<feature type="transmembrane region" description="Helical" evidence="2">
    <location>
        <begin position="302"/>
        <end position="324"/>
    </location>
</feature>
<dbReference type="AlphaFoldDB" id="A0A3N4JN09"/>
<keyword evidence="2" id="KW-0472">Membrane</keyword>
<feature type="domain" description="DUF6594" evidence="3">
    <location>
        <begin position="85"/>
        <end position="314"/>
    </location>
</feature>
<dbReference type="EMBL" id="ML120386">
    <property type="protein sequence ID" value="RPA99619.1"/>
    <property type="molecule type" value="Genomic_DNA"/>
</dbReference>
<evidence type="ECO:0000256" key="1">
    <source>
        <dbReference type="SAM" id="MobiDB-lite"/>
    </source>
</evidence>
<feature type="compositionally biased region" description="Polar residues" evidence="1">
    <location>
        <begin position="1"/>
        <end position="10"/>
    </location>
</feature>
<evidence type="ECO:0000313" key="5">
    <source>
        <dbReference type="Proteomes" id="UP000276215"/>
    </source>
</evidence>
<proteinExistence type="predicted"/>
<dbReference type="PANTHER" id="PTHR34502">
    <property type="entry name" value="DUF6594 DOMAIN-CONTAINING PROTEIN-RELATED"/>
    <property type="match status" value="1"/>
</dbReference>
<gene>
    <name evidence="4" type="ORF">L873DRAFT_1806511</name>
</gene>
<feature type="region of interest" description="Disordered" evidence="1">
    <location>
        <begin position="1"/>
        <end position="36"/>
    </location>
</feature>
<dbReference type="PANTHER" id="PTHR34502:SF5">
    <property type="entry name" value="DUF6594 DOMAIN-CONTAINING PROTEIN"/>
    <property type="match status" value="1"/>
</dbReference>
<feature type="region of interest" description="Disordered" evidence="1">
    <location>
        <begin position="49"/>
        <end position="74"/>
    </location>
</feature>
<feature type="compositionally biased region" description="Polar residues" evidence="1">
    <location>
        <begin position="56"/>
        <end position="66"/>
    </location>
</feature>
<dbReference type="Pfam" id="PF20237">
    <property type="entry name" value="DUF6594"/>
    <property type="match status" value="1"/>
</dbReference>
<keyword evidence="5" id="KW-1185">Reference proteome</keyword>
<keyword evidence="2" id="KW-1133">Transmembrane helix</keyword>
<name>A0A3N4JN09_9PEZI</name>